<dbReference type="EMBL" id="JYDL01002052">
    <property type="protein sequence ID" value="KRX11503.1"/>
    <property type="molecule type" value="Genomic_DNA"/>
</dbReference>
<protein>
    <submittedName>
        <fullName evidence="1">Uncharacterized protein</fullName>
    </submittedName>
</protein>
<evidence type="ECO:0000313" key="1">
    <source>
        <dbReference type="EMBL" id="KRX11503.1"/>
    </source>
</evidence>
<evidence type="ECO:0000313" key="2">
    <source>
        <dbReference type="Proteomes" id="UP000054630"/>
    </source>
</evidence>
<feature type="non-terminal residue" evidence="1">
    <location>
        <position position="51"/>
    </location>
</feature>
<proteinExistence type="predicted"/>
<name>A0A0V0RAI1_9BILA</name>
<reference evidence="1 2" key="1">
    <citation type="submission" date="2015-01" db="EMBL/GenBank/DDBJ databases">
        <title>Evolution of Trichinella species and genotypes.</title>
        <authorList>
            <person name="Korhonen P.K."/>
            <person name="Edoardo P."/>
            <person name="Giuseppe L.R."/>
            <person name="Gasser R.B."/>
        </authorList>
    </citation>
    <scope>NUCLEOTIDE SEQUENCE [LARGE SCALE GENOMIC DNA]</scope>
    <source>
        <strain evidence="1">ISS37</strain>
    </source>
</reference>
<dbReference type="AlphaFoldDB" id="A0A0V0RAI1"/>
<feature type="non-terminal residue" evidence="1">
    <location>
        <position position="1"/>
    </location>
</feature>
<sequence>LQRRSSSWRLIPYSRRLRTRVVDPPTAARTRWWCRRRRKLGLTLEAFSLKN</sequence>
<comment type="caution">
    <text evidence="1">The sequence shown here is derived from an EMBL/GenBank/DDBJ whole genome shotgun (WGS) entry which is preliminary data.</text>
</comment>
<organism evidence="1 2">
    <name type="scientific">Trichinella nelsoni</name>
    <dbReference type="NCBI Taxonomy" id="6336"/>
    <lineage>
        <taxon>Eukaryota</taxon>
        <taxon>Metazoa</taxon>
        <taxon>Ecdysozoa</taxon>
        <taxon>Nematoda</taxon>
        <taxon>Enoplea</taxon>
        <taxon>Dorylaimia</taxon>
        <taxon>Trichinellida</taxon>
        <taxon>Trichinellidae</taxon>
        <taxon>Trichinella</taxon>
    </lineage>
</organism>
<gene>
    <name evidence="1" type="ORF">T07_4889</name>
</gene>
<keyword evidence="2" id="KW-1185">Reference proteome</keyword>
<dbReference type="Proteomes" id="UP000054630">
    <property type="component" value="Unassembled WGS sequence"/>
</dbReference>
<accession>A0A0V0RAI1</accession>